<dbReference type="EC" id="1.5.1.2" evidence="4 5"/>
<dbReference type="InterPro" id="IPR028939">
    <property type="entry name" value="P5C_Rdtase_cat_N"/>
</dbReference>
<dbReference type="SUPFAM" id="SSF51735">
    <property type="entry name" value="NAD(P)-binding Rossmann-fold domains"/>
    <property type="match status" value="1"/>
</dbReference>
<dbReference type="Gene3D" id="3.40.50.720">
    <property type="entry name" value="NAD(P)-binding Rossmann-like Domain"/>
    <property type="match status" value="1"/>
</dbReference>
<evidence type="ECO:0000256" key="4">
    <source>
        <dbReference type="HAMAP-Rule" id="MF_01925"/>
    </source>
</evidence>
<comment type="pathway">
    <text evidence="4 7">Amino-acid biosynthesis; L-proline biosynthesis; L-proline from L-glutamate 5-semialdehyde: step 1/1.</text>
</comment>
<keyword evidence="4" id="KW-0963">Cytoplasm</keyword>
<dbReference type="InterPro" id="IPR008927">
    <property type="entry name" value="6-PGluconate_DH-like_C_sf"/>
</dbReference>
<dbReference type="NCBIfam" id="TIGR00112">
    <property type="entry name" value="proC"/>
    <property type="match status" value="1"/>
</dbReference>
<dbReference type="AlphaFoldDB" id="A0A5C6EEN2"/>
<dbReference type="Gene3D" id="1.10.3730.10">
    <property type="entry name" value="ProC C-terminal domain-like"/>
    <property type="match status" value="1"/>
</dbReference>
<dbReference type="HAMAP" id="MF_01925">
    <property type="entry name" value="P5C_reductase"/>
    <property type="match status" value="1"/>
</dbReference>
<keyword evidence="2 4" id="KW-0521">NADP</keyword>
<sequence>MQEKPTRNQSLSTLTLIGGGQMGRALIGGMLDRDVIQENDIRVIDPGQASQAWWQENRPAVAVRDTLEAASVDSDIVLFAVKPYLVAKVAKQPAGFWDGKLVVSIAAGITLEKLCGLVGHQRVVRVMPNTPSLVGAGAAGFCAAKDVLPSDKQWIETALGSVGLAVEIEDSQMDALTAVSGSGPAYVCLIVEAMADGGVLAGLPRDLALKLATQTVLGTAKMIAETGRHPAELKDAVASPAGTTIAALQVLEQNGLRAALIDAVATAARRSKELH</sequence>
<dbReference type="InterPro" id="IPR036291">
    <property type="entry name" value="NAD(P)-bd_dom_sf"/>
</dbReference>
<protein>
    <recommendedName>
        <fullName evidence="4 5">Pyrroline-5-carboxylate reductase</fullName>
        <shortName evidence="4">P5C reductase</shortName>
        <shortName evidence="4">P5CR</shortName>
        <ecNumber evidence="4 5">1.5.1.2</ecNumber>
    </recommendedName>
    <alternativeName>
        <fullName evidence="4">PCA reductase</fullName>
    </alternativeName>
</protein>
<dbReference type="InterPro" id="IPR053790">
    <property type="entry name" value="P5CR-like_CS"/>
</dbReference>
<keyword evidence="4 7" id="KW-0028">Amino-acid biosynthesis</keyword>
<dbReference type="PANTHER" id="PTHR11645:SF0">
    <property type="entry name" value="PYRROLINE-5-CARBOXYLATE REDUCTASE 3"/>
    <property type="match status" value="1"/>
</dbReference>
<dbReference type="PANTHER" id="PTHR11645">
    <property type="entry name" value="PYRROLINE-5-CARBOXYLATE REDUCTASE"/>
    <property type="match status" value="1"/>
</dbReference>
<dbReference type="RefSeq" id="WP_146598346.1">
    <property type="nucleotide sequence ID" value="NZ_SJPY01000001.1"/>
</dbReference>
<evidence type="ECO:0000313" key="10">
    <source>
        <dbReference type="EMBL" id="TWU45689.1"/>
    </source>
</evidence>
<dbReference type="GO" id="GO:0004735">
    <property type="term" value="F:pyrroline-5-carboxylate reductase activity"/>
    <property type="evidence" value="ECO:0007669"/>
    <property type="project" value="UniProtKB-UniRule"/>
</dbReference>
<comment type="catalytic activity">
    <reaction evidence="4">
        <text>L-proline + NAD(+) = (S)-1-pyrroline-5-carboxylate + NADH + 2 H(+)</text>
        <dbReference type="Rhea" id="RHEA:14105"/>
        <dbReference type="ChEBI" id="CHEBI:15378"/>
        <dbReference type="ChEBI" id="CHEBI:17388"/>
        <dbReference type="ChEBI" id="CHEBI:57540"/>
        <dbReference type="ChEBI" id="CHEBI:57945"/>
        <dbReference type="ChEBI" id="CHEBI:60039"/>
        <dbReference type="EC" id="1.5.1.2"/>
    </reaction>
</comment>
<comment type="catalytic activity">
    <reaction evidence="4 7">
        <text>L-proline + NADP(+) = (S)-1-pyrroline-5-carboxylate + NADPH + 2 H(+)</text>
        <dbReference type="Rhea" id="RHEA:14109"/>
        <dbReference type="ChEBI" id="CHEBI:15378"/>
        <dbReference type="ChEBI" id="CHEBI:17388"/>
        <dbReference type="ChEBI" id="CHEBI:57783"/>
        <dbReference type="ChEBI" id="CHEBI:58349"/>
        <dbReference type="ChEBI" id="CHEBI:60039"/>
        <dbReference type="EC" id="1.5.1.2"/>
    </reaction>
</comment>
<evidence type="ECO:0000313" key="11">
    <source>
        <dbReference type="Proteomes" id="UP000315471"/>
    </source>
</evidence>
<evidence type="ECO:0000256" key="2">
    <source>
        <dbReference type="ARBA" id="ARBA00022857"/>
    </source>
</evidence>
<evidence type="ECO:0000256" key="7">
    <source>
        <dbReference type="RuleBase" id="RU003903"/>
    </source>
</evidence>
<dbReference type="PIRSF" id="PIRSF000193">
    <property type="entry name" value="Pyrrol-5-carb_rd"/>
    <property type="match status" value="1"/>
</dbReference>
<feature type="binding site" evidence="6">
    <location>
        <begin position="80"/>
        <end position="83"/>
    </location>
    <ligand>
        <name>NADP(+)</name>
        <dbReference type="ChEBI" id="CHEBI:58349"/>
    </ligand>
</feature>
<evidence type="ECO:0000256" key="1">
    <source>
        <dbReference type="ARBA" id="ARBA00005525"/>
    </source>
</evidence>
<dbReference type="InterPro" id="IPR000304">
    <property type="entry name" value="Pyrroline-COOH_reductase"/>
</dbReference>
<feature type="binding site" evidence="6">
    <location>
        <begin position="17"/>
        <end position="22"/>
    </location>
    <ligand>
        <name>NADP(+)</name>
        <dbReference type="ChEBI" id="CHEBI:58349"/>
    </ligand>
</feature>
<comment type="subcellular location">
    <subcellularLocation>
        <location evidence="4">Cytoplasm</location>
    </subcellularLocation>
</comment>
<proteinExistence type="inferred from homology"/>
<dbReference type="Proteomes" id="UP000315471">
    <property type="component" value="Unassembled WGS sequence"/>
</dbReference>
<keyword evidence="4 7" id="KW-0641">Proline biosynthesis</keyword>
<comment type="caution">
    <text evidence="10">The sequence shown here is derived from an EMBL/GenBank/DDBJ whole genome shotgun (WGS) entry which is preliminary data.</text>
</comment>
<comment type="function">
    <text evidence="4">Catalyzes the reduction of 1-pyrroline-5-carboxylate (PCA) to L-proline.</text>
</comment>
<dbReference type="Pfam" id="PF14748">
    <property type="entry name" value="P5CR_dimer"/>
    <property type="match status" value="1"/>
</dbReference>
<dbReference type="OrthoDB" id="9805754at2"/>
<feature type="domain" description="Pyrroline-5-carboxylate reductase catalytic N-terminal" evidence="8">
    <location>
        <begin position="14"/>
        <end position="108"/>
    </location>
</feature>
<keyword evidence="11" id="KW-1185">Reference proteome</keyword>
<dbReference type="FunFam" id="1.10.3730.10:FF:000001">
    <property type="entry name" value="Pyrroline-5-carboxylate reductase"/>
    <property type="match status" value="1"/>
</dbReference>
<evidence type="ECO:0000256" key="6">
    <source>
        <dbReference type="PIRSR" id="PIRSR000193-1"/>
    </source>
</evidence>
<keyword evidence="3 4" id="KW-0560">Oxidoreductase</keyword>
<dbReference type="Pfam" id="PF03807">
    <property type="entry name" value="F420_oxidored"/>
    <property type="match status" value="1"/>
</dbReference>
<evidence type="ECO:0000256" key="5">
    <source>
        <dbReference type="NCBIfam" id="TIGR00112"/>
    </source>
</evidence>
<dbReference type="PROSITE" id="PS00521">
    <property type="entry name" value="P5CR"/>
    <property type="match status" value="1"/>
</dbReference>
<dbReference type="GO" id="GO:0055129">
    <property type="term" value="P:L-proline biosynthetic process"/>
    <property type="evidence" value="ECO:0007669"/>
    <property type="project" value="UniProtKB-UniRule"/>
</dbReference>
<dbReference type="InterPro" id="IPR029036">
    <property type="entry name" value="P5CR_dimer"/>
</dbReference>
<feature type="domain" description="Pyrroline-5-carboxylate reductase dimerisation" evidence="9">
    <location>
        <begin position="171"/>
        <end position="274"/>
    </location>
</feature>
<dbReference type="GO" id="GO:0005737">
    <property type="term" value="C:cytoplasm"/>
    <property type="evidence" value="ECO:0007669"/>
    <property type="project" value="UniProtKB-SubCell"/>
</dbReference>
<dbReference type="SUPFAM" id="SSF48179">
    <property type="entry name" value="6-phosphogluconate dehydrogenase C-terminal domain-like"/>
    <property type="match status" value="1"/>
</dbReference>
<dbReference type="UniPathway" id="UPA00098">
    <property type="reaction ID" value="UER00361"/>
</dbReference>
<gene>
    <name evidence="4 10" type="primary">proC</name>
    <name evidence="10" type="ORF">Q31b_08650</name>
</gene>
<accession>A0A5C6EEN2</accession>
<comment type="similarity">
    <text evidence="1 4 7">Belongs to the pyrroline-5-carboxylate reductase family.</text>
</comment>
<organism evidence="10 11">
    <name type="scientific">Novipirellula aureliae</name>
    <dbReference type="NCBI Taxonomy" id="2527966"/>
    <lineage>
        <taxon>Bacteria</taxon>
        <taxon>Pseudomonadati</taxon>
        <taxon>Planctomycetota</taxon>
        <taxon>Planctomycetia</taxon>
        <taxon>Pirellulales</taxon>
        <taxon>Pirellulaceae</taxon>
        <taxon>Novipirellula</taxon>
    </lineage>
</organism>
<name>A0A5C6EEN2_9BACT</name>
<dbReference type="EMBL" id="SJPY01000001">
    <property type="protein sequence ID" value="TWU45689.1"/>
    <property type="molecule type" value="Genomic_DNA"/>
</dbReference>
<evidence type="ECO:0000259" key="8">
    <source>
        <dbReference type="Pfam" id="PF03807"/>
    </source>
</evidence>
<reference evidence="10 11" key="1">
    <citation type="submission" date="2019-02" db="EMBL/GenBank/DDBJ databases">
        <title>Deep-cultivation of Planctomycetes and their phenomic and genomic characterization uncovers novel biology.</title>
        <authorList>
            <person name="Wiegand S."/>
            <person name="Jogler M."/>
            <person name="Boedeker C."/>
            <person name="Pinto D."/>
            <person name="Vollmers J."/>
            <person name="Rivas-Marin E."/>
            <person name="Kohn T."/>
            <person name="Peeters S.H."/>
            <person name="Heuer A."/>
            <person name="Rast P."/>
            <person name="Oberbeckmann S."/>
            <person name="Bunk B."/>
            <person name="Jeske O."/>
            <person name="Meyerdierks A."/>
            <person name="Storesund J.E."/>
            <person name="Kallscheuer N."/>
            <person name="Luecker S."/>
            <person name="Lage O.M."/>
            <person name="Pohl T."/>
            <person name="Merkel B.J."/>
            <person name="Hornburger P."/>
            <person name="Mueller R.-W."/>
            <person name="Bruemmer F."/>
            <person name="Labrenz M."/>
            <person name="Spormann A.M."/>
            <person name="Op Den Camp H."/>
            <person name="Overmann J."/>
            <person name="Amann R."/>
            <person name="Jetten M.S.M."/>
            <person name="Mascher T."/>
            <person name="Medema M.H."/>
            <person name="Devos D.P."/>
            <person name="Kaster A.-K."/>
            <person name="Ovreas L."/>
            <person name="Rohde M."/>
            <person name="Galperin M.Y."/>
            <person name="Jogler C."/>
        </authorList>
    </citation>
    <scope>NUCLEOTIDE SEQUENCE [LARGE SCALE GENOMIC DNA]</scope>
    <source>
        <strain evidence="10 11">Q31b</strain>
    </source>
</reference>
<evidence type="ECO:0000259" key="9">
    <source>
        <dbReference type="Pfam" id="PF14748"/>
    </source>
</evidence>
<evidence type="ECO:0000256" key="3">
    <source>
        <dbReference type="ARBA" id="ARBA00023002"/>
    </source>
</evidence>